<gene>
    <name evidence="2" type="ORF">DKX38_016023</name>
</gene>
<feature type="compositionally biased region" description="Basic and acidic residues" evidence="1">
    <location>
        <begin position="1"/>
        <end position="10"/>
    </location>
</feature>
<accession>A0A5N5L7E2</accession>
<sequence length="140" mass="14928">MNTHVERGYGVERGQIPEPEIPFSPVNSQADKNIGCSNAASKGIWSIKSSNTRAKNPFLPCISQADENSGCSNAASKELKIFSGKKNLGKVNTQSIGIQSDPEGSSTEIPVKLCNNDSEIPGSKDLILRADTTTNHLKGI</sequence>
<organism evidence="2 3">
    <name type="scientific">Salix brachista</name>
    <dbReference type="NCBI Taxonomy" id="2182728"/>
    <lineage>
        <taxon>Eukaryota</taxon>
        <taxon>Viridiplantae</taxon>
        <taxon>Streptophyta</taxon>
        <taxon>Embryophyta</taxon>
        <taxon>Tracheophyta</taxon>
        <taxon>Spermatophyta</taxon>
        <taxon>Magnoliopsida</taxon>
        <taxon>eudicotyledons</taxon>
        <taxon>Gunneridae</taxon>
        <taxon>Pentapetalae</taxon>
        <taxon>rosids</taxon>
        <taxon>fabids</taxon>
        <taxon>Malpighiales</taxon>
        <taxon>Salicaceae</taxon>
        <taxon>Saliceae</taxon>
        <taxon>Salix</taxon>
    </lineage>
</organism>
<evidence type="ECO:0000256" key="1">
    <source>
        <dbReference type="SAM" id="MobiDB-lite"/>
    </source>
</evidence>
<comment type="caution">
    <text evidence="2">The sequence shown here is derived from an EMBL/GenBank/DDBJ whole genome shotgun (WGS) entry which is preliminary data.</text>
</comment>
<dbReference type="AlphaFoldDB" id="A0A5N5L7E2"/>
<evidence type="ECO:0000313" key="2">
    <source>
        <dbReference type="EMBL" id="KAB5538490.1"/>
    </source>
</evidence>
<name>A0A5N5L7E2_9ROSI</name>
<evidence type="ECO:0000313" key="3">
    <source>
        <dbReference type="Proteomes" id="UP000326939"/>
    </source>
</evidence>
<feature type="region of interest" description="Disordered" evidence="1">
    <location>
        <begin position="1"/>
        <end position="26"/>
    </location>
</feature>
<dbReference type="EMBL" id="VDCV01000010">
    <property type="protein sequence ID" value="KAB5538490.1"/>
    <property type="molecule type" value="Genomic_DNA"/>
</dbReference>
<reference evidence="3" key="1">
    <citation type="journal article" date="2019" name="Gigascience">
        <title>De novo genome assembly of the endangered Acer yangbiense, a plant species with extremely small populations endemic to Yunnan Province, China.</title>
        <authorList>
            <person name="Yang J."/>
            <person name="Wariss H.M."/>
            <person name="Tao L."/>
            <person name="Zhang R."/>
            <person name="Yun Q."/>
            <person name="Hollingsworth P."/>
            <person name="Dao Z."/>
            <person name="Luo G."/>
            <person name="Guo H."/>
            <person name="Ma Y."/>
            <person name="Sun W."/>
        </authorList>
    </citation>
    <scope>NUCLEOTIDE SEQUENCE [LARGE SCALE GENOMIC DNA]</scope>
    <source>
        <strain evidence="3">cv. br00</strain>
    </source>
</reference>
<dbReference type="Proteomes" id="UP000326939">
    <property type="component" value="Chromosome 10"/>
</dbReference>
<proteinExistence type="predicted"/>
<keyword evidence="3" id="KW-1185">Reference proteome</keyword>
<protein>
    <submittedName>
        <fullName evidence="2">Uncharacterized protein</fullName>
    </submittedName>
</protein>